<keyword evidence="3" id="KW-1185">Reference proteome</keyword>
<organism evidence="2 3">
    <name type="scientific">Dendryphion nanum</name>
    <dbReference type="NCBI Taxonomy" id="256645"/>
    <lineage>
        <taxon>Eukaryota</taxon>
        <taxon>Fungi</taxon>
        <taxon>Dikarya</taxon>
        <taxon>Ascomycota</taxon>
        <taxon>Pezizomycotina</taxon>
        <taxon>Dothideomycetes</taxon>
        <taxon>Pleosporomycetidae</taxon>
        <taxon>Pleosporales</taxon>
        <taxon>Torulaceae</taxon>
        <taxon>Dendryphion</taxon>
    </lineage>
</organism>
<proteinExistence type="predicted"/>
<feature type="compositionally biased region" description="Basic residues" evidence="1">
    <location>
        <begin position="173"/>
        <end position="183"/>
    </location>
</feature>
<feature type="region of interest" description="Disordered" evidence="1">
    <location>
        <begin position="150"/>
        <end position="231"/>
    </location>
</feature>
<feature type="compositionally biased region" description="Basic and acidic residues" evidence="1">
    <location>
        <begin position="157"/>
        <end position="172"/>
    </location>
</feature>
<reference evidence="2" key="1">
    <citation type="journal article" date="2021" name="Nat. Commun.">
        <title>Genetic determinants of endophytism in the Arabidopsis root mycobiome.</title>
        <authorList>
            <person name="Mesny F."/>
            <person name="Miyauchi S."/>
            <person name="Thiergart T."/>
            <person name="Pickel B."/>
            <person name="Atanasova L."/>
            <person name="Karlsson M."/>
            <person name="Huettel B."/>
            <person name="Barry K.W."/>
            <person name="Haridas S."/>
            <person name="Chen C."/>
            <person name="Bauer D."/>
            <person name="Andreopoulos W."/>
            <person name="Pangilinan J."/>
            <person name="LaButti K."/>
            <person name="Riley R."/>
            <person name="Lipzen A."/>
            <person name="Clum A."/>
            <person name="Drula E."/>
            <person name="Henrissat B."/>
            <person name="Kohler A."/>
            <person name="Grigoriev I.V."/>
            <person name="Martin F.M."/>
            <person name="Hacquard S."/>
        </authorList>
    </citation>
    <scope>NUCLEOTIDE SEQUENCE</scope>
    <source>
        <strain evidence="2">MPI-CAGE-CH-0243</strain>
    </source>
</reference>
<evidence type="ECO:0000256" key="1">
    <source>
        <dbReference type="SAM" id="MobiDB-lite"/>
    </source>
</evidence>
<feature type="region of interest" description="Disordered" evidence="1">
    <location>
        <begin position="262"/>
        <end position="285"/>
    </location>
</feature>
<comment type="caution">
    <text evidence="2">The sequence shown here is derived from an EMBL/GenBank/DDBJ whole genome shotgun (WGS) entry which is preliminary data.</text>
</comment>
<evidence type="ECO:0000313" key="3">
    <source>
        <dbReference type="Proteomes" id="UP000700596"/>
    </source>
</evidence>
<gene>
    <name evidence="2" type="ORF">B0J11DRAFT_480937</name>
</gene>
<accession>A0A9P9E8R0</accession>
<sequence length="285" mass="32461">MGRYETLNATTKDLVNCMLPGIAANFEVQDVSSVIPEDIRMRRWDCERRDHIKSQSENDARNWGVQFLKDLVTISRFKQGKLEEFQADLRAKVAIHELGHPWIRLADIKEIKKMYEAPEALVEEPEPEEELESSSDDSYFQELVVIPEDAKKRGRRSNRDRLEARPLSERKQQNKKAKTKRLRRDSSVGWERPVKKFQQAANRTASPELPIGLDDMHSPLPDAENPEDVDELQAQLDLAEAELKAARLRLKVIEAKKLAGLEGGAVRGDTAVSAGPSEEQQEQEN</sequence>
<protein>
    <submittedName>
        <fullName evidence="2">Uncharacterized protein</fullName>
    </submittedName>
</protein>
<dbReference type="OrthoDB" id="3781687at2759"/>
<dbReference type="EMBL" id="JAGMWT010000003">
    <property type="protein sequence ID" value="KAH7132011.1"/>
    <property type="molecule type" value="Genomic_DNA"/>
</dbReference>
<dbReference type="Proteomes" id="UP000700596">
    <property type="component" value="Unassembled WGS sequence"/>
</dbReference>
<evidence type="ECO:0000313" key="2">
    <source>
        <dbReference type="EMBL" id="KAH7132011.1"/>
    </source>
</evidence>
<dbReference type="AlphaFoldDB" id="A0A9P9E8R0"/>
<name>A0A9P9E8R0_9PLEO</name>